<evidence type="ECO:0000313" key="3">
    <source>
        <dbReference type="Proteomes" id="UP000270296"/>
    </source>
</evidence>
<dbReference type="EMBL" id="UZAM01011630">
    <property type="protein sequence ID" value="VDP17355.1"/>
    <property type="molecule type" value="Genomic_DNA"/>
</dbReference>
<organism evidence="4">
    <name type="scientific">Soboliphyme baturini</name>
    <dbReference type="NCBI Taxonomy" id="241478"/>
    <lineage>
        <taxon>Eukaryota</taxon>
        <taxon>Metazoa</taxon>
        <taxon>Ecdysozoa</taxon>
        <taxon>Nematoda</taxon>
        <taxon>Enoplea</taxon>
        <taxon>Dorylaimia</taxon>
        <taxon>Dioctophymatida</taxon>
        <taxon>Dioctophymatoidea</taxon>
        <taxon>Soboliphymatidae</taxon>
        <taxon>Soboliphyme</taxon>
    </lineage>
</organism>
<gene>
    <name evidence="2" type="ORF">SBAD_LOCUS8476</name>
</gene>
<evidence type="ECO:0000256" key="1">
    <source>
        <dbReference type="SAM" id="SignalP"/>
    </source>
</evidence>
<protein>
    <submittedName>
        <fullName evidence="4">Glycoprotein</fullName>
    </submittedName>
</protein>
<proteinExistence type="predicted"/>
<evidence type="ECO:0000313" key="4">
    <source>
        <dbReference type="WBParaSite" id="SBAD_0000878501-mRNA-1"/>
    </source>
</evidence>
<dbReference type="AlphaFoldDB" id="A0A183IXX7"/>
<feature type="chain" id="PRO_5043140298" evidence="1">
    <location>
        <begin position="20"/>
        <end position="85"/>
    </location>
</feature>
<reference evidence="4" key="1">
    <citation type="submission" date="2016-06" db="UniProtKB">
        <authorList>
            <consortium name="WormBaseParasite"/>
        </authorList>
    </citation>
    <scope>IDENTIFICATION</scope>
</reference>
<dbReference type="Proteomes" id="UP000270296">
    <property type="component" value="Unassembled WGS sequence"/>
</dbReference>
<sequence>MFHVLLLLLLAFYHTFIDAVSSNDDLLPYHVFTMEVNKTSNTFKARCYYGDTYMTLLHLALKNQRIRTTVDYDQMTPNPVEIERV</sequence>
<reference evidence="2 3" key="2">
    <citation type="submission" date="2018-11" db="EMBL/GenBank/DDBJ databases">
        <authorList>
            <consortium name="Pathogen Informatics"/>
        </authorList>
    </citation>
    <scope>NUCLEOTIDE SEQUENCE [LARGE SCALE GENOMIC DNA]</scope>
</reference>
<name>A0A183IXX7_9BILA</name>
<dbReference type="WBParaSite" id="SBAD_0000878501-mRNA-1">
    <property type="protein sequence ID" value="SBAD_0000878501-mRNA-1"/>
    <property type="gene ID" value="SBAD_0000878501"/>
</dbReference>
<accession>A0A183IXX7</accession>
<evidence type="ECO:0000313" key="2">
    <source>
        <dbReference type="EMBL" id="VDP17355.1"/>
    </source>
</evidence>
<keyword evidence="3" id="KW-1185">Reference proteome</keyword>
<keyword evidence="1" id="KW-0732">Signal</keyword>
<feature type="signal peptide" evidence="1">
    <location>
        <begin position="1"/>
        <end position="19"/>
    </location>
</feature>